<feature type="transmembrane region" description="Helical" evidence="5">
    <location>
        <begin position="423"/>
        <end position="448"/>
    </location>
</feature>
<dbReference type="Gene3D" id="3.40.50.620">
    <property type="entry name" value="HUPs"/>
    <property type="match status" value="2"/>
</dbReference>
<keyword evidence="2 5" id="KW-0812">Transmembrane</keyword>
<evidence type="ECO:0000313" key="9">
    <source>
        <dbReference type="Proteomes" id="UP001268864"/>
    </source>
</evidence>
<evidence type="ECO:0000256" key="5">
    <source>
        <dbReference type="SAM" id="Phobius"/>
    </source>
</evidence>
<reference evidence="8 9" key="1">
    <citation type="submission" date="2022-06" db="EMBL/GenBank/DDBJ databases">
        <title>Halomicroarcula sp. a new haloarchaeum isolate from saline soil.</title>
        <authorList>
            <person name="Strakova D."/>
            <person name="Galisteo C."/>
            <person name="Sanchez-Porro C."/>
            <person name="Ventosa A."/>
        </authorList>
    </citation>
    <scope>NUCLEOTIDE SEQUENCE [LARGE SCALE GENOMIC DNA]</scope>
    <source>
        <strain evidence="8 9">S3CR25-11</strain>
    </source>
</reference>
<evidence type="ECO:0000256" key="3">
    <source>
        <dbReference type="ARBA" id="ARBA00022989"/>
    </source>
</evidence>
<evidence type="ECO:0000256" key="4">
    <source>
        <dbReference type="ARBA" id="ARBA00023136"/>
    </source>
</evidence>
<organism evidence="8 9">
    <name type="scientific">Haloarcula onubensis</name>
    <dbReference type="NCBI Taxonomy" id="2950539"/>
    <lineage>
        <taxon>Archaea</taxon>
        <taxon>Methanobacteriati</taxon>
        <taxon>Methanobacteriota</taxon>
        <taxon>Stenosarchaea group</taxon>
        <taxon>Halobacteria</taxon>
        <taxon>Halobacteriales</taxon>
        <taxon>Haloarculaceae</taxon>
        <taxon>Haloarcula</taxon>
    </lineage>
</organism>
<feature type="transmembrane region" description="Helical" evidence="5">
    <location>
        <begin position="242"/>
        <end position="262"/>
    </location>
</feature>
<evidence type="ECO:0000259" key="7">
    <source>
        <dbReference type="Pfam" id="PF00582"/>
    </source>
</evidence>
<feature type="transmembrane region" description="Helical" evidence="5">
    <location>
        <begin position="20"/>
        <end position="40"/>
    </location>
</feature>
<feature type="transmembrane region" description="Helical" evidence="5">
    <location>
        <begin position="454"/>
        <end position="473"/>
    </location>
</feature>
<dbReference type="InterPro" id="IPR006015">
    <property type="entry name" value="Universal_stress_UspA"/>
</dbReference>
<accession>A0ABU2FPM3</accession>
<dbReference type="InterPro" id="IPR006016">
    <property type="entry name" value="UspA"/>
</dbReference>
<evidence type="ECO:0000256" key="1">
    <source>
        <dbReference type="ARBA" id="ARBA00004141"/>
    </source>
</evidence>
<name>A0ABU2FPM3_9EURY</name>
<feature type="transmembrane region" description="Helical" evidence="5">
    <location>
        <begin position="109"/>
        <end position="130"/>
    </location>
</feature>
<comment type="caution">
    <text evidence="8">The sequence shown here is derived from an EMBL/GenBank/DDBJ whole genome shotgun (WGS) entry which is preliminary data.</text>
</comment>
<evidence type="ECO:0000259" key="6">
    <source>
        <dbReference type="Pfam" id="PF00324"/>
    </source>
</evidence>
<feature type="transmembrane region" description="Helical" evidence="5">
    <location>
        <begin position="136"/>
        <end position="154"/>
    </location>
</feature>
<feature type="domain" description="UspA" evidence="7">
    <location>
        <begin position="640"/>
        <end position="760"/>
    </location>
</feature>
<comment type="subcellular location">
    <subcellularLocation>
        <location evidence="1">Membrane</location>
        <topology evidence="1">Multi-pass membrane protein</topology>
    </subcellularLocation>
</comment>
<feature type="domain" description="UspA" evidence="7">
    <location>
        <begin position="502"/>
        <end position="632"/>
    </location>
</feature>
<keyword evidence="9" id="KW-1185">Reference proteome</keyword>
<feature type="domain" description="Amino acid permease/ SLC12A" evidence="6">
    <location>
        <begin position="19"/>
        <end position="474"/>
    </location>
</feature>
<keyword evidence="3 5" id="KW-1133">Transmembrane helix</keyword>
<keyword evidence="4 5" id="KW-0472">Membrane</keyword>
<dbReference type="CDD" id="cd00293">
    <property type="entry name" value="USP-like"/>
    <property type="match status" value="1"/>
</dbReference>
<protein>
    <submittedName>
        <fullName evidence="8">Amino acid permease</fullName>
    </submittedName>
</protein>
<dbReference type="InterPro" id="IPR050367">
    <property type="entry name" value="APC_superfamily"/>
</dbReference>
<sequence>MASDAETGADFARELTLLDVTFIGIGAMIGGSIFVLSGLAAGESGPALVLAFALNGFITIFTGMVYAELGSAIPEPGGGYLWVRTALGRSQAFLSGWMSWFAHAVAGSLYILSFGSFVTLILTEYFGLTLGLSDTQLQQGFALLAVALFTYINYRGAKETSRAENLVTALQLLIIAAFVVAGVAAMVHQPQVTAANFEPFFPNGAGGVFLAMGLTFIAFEGYEIIVQSGREVVNPRENIPKAVFYSMFVVVTIYVLVGAVLIGGVELTPDLLETARTTDSIGGSTVEALPPAPTVWEVLGHLGEFGLAQAAGQFLPFGTLVILVTGILSSLAALNATTFSSSRVGYAMGRDSVFPDAFERIHPDHQTPHVSIVLSGALIAVMAVSLPLAQVAAATDLMFLLLFLQVNYSMIRIRREHGEDLDYGYIAPYFPYVPIVGILTKLFLAVYFFNYSPLAWLLAVGWILAGLVVFLVYSQGRIRRTELAAEVRVLSEERSAAGRPNQILVPIANPETAHRLLELASTLARQTDSELLVTTVVTIPVQTPLEEGESYVRDERDWLDEALATVPADVPAHRTVTIGRTAGRSIVSLAQQYDSDQVVLGWRGQRRRREYVLGSTIDYVVDEAPCDVVVAKSSGTEHPRRVLVPTDGGPHSERAEDIAGTFVGAVDGELTLLTVGLDGPIGQPYLDSRQSMLERRGMTVATELLDDADIVDAILRYAGEHEADTIVMGATRQGLLGRALFGDVPETVGERFDGEVLLVKQYRPTRSLVRAWLRRWLGERRVSSSSE</sequence>
<dbReference type="PRINTS" id="PR01438">
    <property type="entry name" value="UNVRSLSTRESS"/>
</dbReference>
<dbReference type="InterPro" id="IPR014729">
    <property type="entry name" value="Rossmann-like_a/b/a_fold"/>
</dbReference>
<feature type="transmembrane region" description="Helical" evidence="5">
    <location>
        <begin position="200"/>
        <end position="222"/>
    </location>
</feature>
<evidence type="ECO:0000313" key="8">
    <source>
        <dbReference type="EMBL" id="MDS0282705.1"/>
    </source>
</evidence>
<dbReference type="PANTHER" id="PTHR42770:SF11">
    <property type="entry name" value="INNER MEMBRANE TRANSPORT PROTEIN YBAT"/>
    <property type="match status" value="1"/>
</dbReference>
<dbReference type="SUPFAM" id="SSF52402">
    <property type="entry name" value="Adenine nucleotide alpha hydrolases-like"/>
    <property type="match status" value="2"/>
</dbReference>
<dbReference type="InterPro" id="IPR004841">
    <property type="entry name" value="AA-permease/SLC12A_dom"/>
</dbReference>
<dbReference type="RefSeq" id="WP_310900533.1">
    <property type="nucleotide sequence ID" value="NZ_JAMQOS010000003.1"/>
</dbReference>
<feature type="transmembrane region" description="Helical" evidence="5">
    <location>
        <begin position="47"/>
        <end position="67"/>
    </location>
</feature>
<dbReference type="Pfam" id="PF00324">
    <property type="entry name" value="AA_permease"/>
    <property type="match status" value="1"/>
</dbReference>
<dbReference type="Gene3D" id="1.20.1740.10">
    <property type="entry name" value="Amino acid/polyamine transporter I"/>
    <property type="match status" value="1"/>
</dbReference>
<dbReference type="EMBL" id="JAMQOS010000003">
    <property type="protein sequence ID" value="MDS0282705.1"/>
    <property type="molecule type" value="Genomic_DNA"/>
</dbReference>
<feature type="transmembrane region" description="Helical" evidence="5">
    <location>
        <begin position="166"/>
        <end position="188"/>
    </location>
</feature>
<dbReference type="PANTHER" id="PTHR42770">
    <property type="entry name" value="AMINO ACID TRANSPORTER-RELATED"/>
    <property type="match status" value="1"/>
</dbReference>
<evidence type="ECO:0000256" key="2">
    <source>
        <dbReference type="ARBA" id="ARBA00022692"/>
    </source>
</evidence>
<gene>
    <name evidence="8" type="ORF">NDI86_11265</name>
</gene>
<dbReference type="Pfam" id="PF00582">
    <property type="entry name" value="Usp"/>
    <property type="match status" value="2"/>
</dbReference>
<feature type="transmembrane region" description="Helical" evidence="5">
    <location>
        <begin position="314"/>
        <end position="334"/>
    </location>
</feature>
<feature type="transmembrane region" description="Helical" evidence="5">
    <location>
        <begin position="370"/>
        <end position="388"/>
    </location>
</feature>
<proteinExistence type="predicted"/>
<dbReference type="Proteomes" id="UP001268864">
    <property type="component" value="Unassembled WGS sequence"/>
</dbReference>